<dbReference type="InParanoid" id="B4JKR1"/>
<proteinExistence type="predicted"/>
<feature type="coiled-coil region" evidence="1">
    <location>
        <begin position="597"/>
        <end position="645"/>
    </location>
</feature>
<accession>B4JKR1</accession>
<evidence type="ECO:0000256" key="2">
    <source>
        <dbReference type="SAM" id="MobiDB-lite"/>
    </source>
</evidence>
<dbReference type="OMA" id="PIRYLYR"/>
<name>B4JKR1_DROGR</name>
<feature type="region of interest" description="Disordered" evidence="2">
    <location>
        <begin position="369"/>
        <end position="424"/>
    </location>
</feature>
<protein>
    <submittedName>
        <fullName evidence="3">GH12719</fullName>
    </submittedName>
</protein>
<dbReference type="eggNOG" id="ENOG502T8Y9">
    <property type="taxonomic scope" value="Eukaryota"/>
</dbReference>
<feature type="compositionally biased region" description="Low complexity" evidence="2">
    <location>
        <begin position="523"/>
        <end position="532"/>
    </location>
</feature>
<feature type="compositionally biased region" description="Low complexity" evidence="2">
    <location>
        <begin position="369"/>
        <end position="400"/>
    </location>
</feature>
<keyword evidence="1" id="KW-0175">Coiled coil</keyword>
<feature type="compositionally biased region" description="Low complexity" evidence="2">
    <location>
        <begin position="729"/>
        <end position="749"/>
    </location>
</feature>
<dbReference type="AlphaFoldDB" id="B4JKR1"/>
<feature type="region of interest" description="Disordered" evidence="2">
    <location>
        <begin position="255"/>
        <end position="278"/>
    </location>
</feature>
<organism evidence="4">
    <name type="scientific">Drosophila grimshawi</name>
    <name type="common">Hawaiian fruit fly</name>
    <name type="synonym">Idiomyia grimshawi</name>
    <dbReference type="NCBI Taxonomy" id="7222"/>
    <lineage>
        <taxon>Eukaryota</taxon>
        <taxon>Metazoa</taxon>
        <taxon>Ecdysozoa</taxon>
        <taxon>Arthropoda</taxon>
        <taxon>Hexapoda</taxon>
        <taxon>Insecta</taxon>
        <taxon>Pterygota</taxon>
        <taxon>Neoptera</taxon>
        <taxon>Endopterygota</taxon>
        <taxon>Diptera</taxon>
        <taxon>Brachycera</taxon>
        <taxon>Muscomorpha</taxon>
        <taxon>Ephydroidea</taxon>
        <taxon>Drosophilidae</taxon>
        <taxon>Drosophila</taxon>
        <taxon>Hawaiian Drosophila</taxon>
    </lineage>
</organism>
<reference evidence="3 4" key="1">
    <citation type="journal article" date="2007" name="Nature">
        <title>Evolution of genes and genomes on the Drosophila phylogeny.</title>
        <authorList>
            <consortium name="Drosophila 12 Genomes Consortium"/>
            <person name="Clark A.G."/>
            <person name="Eisen M.B."/>
            <person name="Smith D.R."/>
            <person name="Bergman C.M."/>
            <person name="Oliver B."/>
            <person name="Markow T.A."/>
            <person name="Kaufman T.C."/>
            <person name="Kellis M."/>
            <person name="Gelbart W."/>
            <person name="Iyer V.N."/>
            <person name="Pollard D.A."/>
            <person name="Sackton T.B."/>
            <person name="Larracuente A.M."/>
            <person name="Singh N.D."/>
            <person name="Abad J.P."/>
            <person name="Abt D.N."/>
            <person name="Adryan B."/>
            <person name="Aguade M."/>
            <person name="Akashi H."/>
            <person name="Anderson W.W."/>
            <person name="Aquadro C.F."/>
            <person name="Ardell D.H."/>
            <person name="Arguello R."/>
            <person name="Artieri C.G."/>
            <person name="Barbash D.A."/>
            <person name="Barker D."/>
            <person name="Barsanti P."/>
            <person name="Batterham P."/>
            <person name="Batzoglou S."/>
            <person name="Begun D."/>
            <person name="Bhutkar A."/>
            <person name="Blanco E."/>
            <person name="Bosak S.A."/>
            <person name="Bradley R.K."/>
            <person name="Brand A.D."/>
            <person name="Brent M.R."/>
            <person name="Brooks A.N."/>
            <person name="Brown R.H."/>
            <person name="Butlin R.K."/>
            <person name="Caggese C."/>
            <person name="Calvi B.R."/>
            <person name="Bernardo de Carvalho A."/>
            <person name="Caspi A."/>
            <person name="Castrezana S."/>
            <person name="Celniker S.E."/>
            <person name="Chang J.L."/>
            <person name="Chapple C."/>
            <person name="Chatterji S."/>
            <person name="Chinwalla A."/>
            <person name="Civetta A."/>
            <person name="Clifton S.W."/>
            <person name="Comeron J.M."/>
            <person name="Costello J.C."/>
            <person name="Coyne J.A."/>
            <person name="Daub J."/>
            <person name="David R.G."/>
            <person name="Delcher A.L."/>
            <person name="Delehaunty K."/>
            <person name="Do C.B."/>
            <person name="Ebling H."/>
            <person name="Edwards K."/>
            <person name="Eickbush T."/>
            <person name="Evans J.D."/>
            <person name="Filipski A."/>
            <person name="Findeiss S."/>
            <person name="Freyhult E."/>
            <person name="Fulton L."/>
            <person name="Fulton R."/>
            <person name="Garcia A.C."/>
            <person name="Gardiner A."/>
            <person name="Garfield D.A."/>
            <person name="Garvin B.E."/>
            <person name="Gibson G."/>
            <person name="Gilbert D."/>
            <person name="Gnerre S."/>
            <person name="Godfrey J."/>
            <person name="Good R."/>
            <person name="Gotea V."/>
            <person name="Gravely B."/>
            <person name="Greenberg A.J."/>
            <person name="Griffiths-Jones S."/>
            <person name="Gross S."/>
            <person name="Guigo R."/>
            <person name="Gustafson E.A."/>
            <person name="Haerty W."/>
            <person name="Hahn M.W."/>
            <person name="Halligan D.L."/>
            <person name="Halpern A.L."/>
            <person name="Halter G.M."/>
            <person name="Han M.V."/>
            <person name="Heger A."/>
            <person name="Hillier L."/>
            <person name="Hinrichs A.S."/>
            <person name="Holmes I."/>
            <person name="Hoskins R.A."/>
            <person name="Hubisz M.J."/>
            <person name="Hultmark D."/>
            <person name="Huntley M.A."/>
            <person name="Jaffe D.B."/>
            <person name="Jagadeeshan S."/>
            <person name="Jeck W.R."/>
            <person name="Johnson J."/>
            <person name="Jones C.D."/>
            <person name="Jordan W.C."/>
            <person name="Karpen G.H."/>
            <person name="Kataoka E."/>
            <person name="Keightley P.D."/>
            <person name="Kheradpour P."/>
            <person name="Kirkness E.F."/>
            <person name="Koerich L.B."/>
            <person name="Kristiansen K."/>
            <person name="Kudrna D."/>
            <person name="Kulathinal R.J."/>
            <person name="Kumar S."/>
            <person name="Kwok R."/>
            <person name="Lander E."/>
            <person name="Langley C.H."/>
            <person name="Lapoint R."/>
            <person name="Lazzaro B.P."/>
            <person name="Lee S.J."/>
            <person name="Levesque L."/>
            <person name="Li R."/>
            <person name="Lin C.F."/>
            <person name="Lin M.F."/>
            <person name="Lindblad-Toh K."/>
            <person name="Llopart A."/>
            <person name="Long M."/>
            <person name="Low L."/>
            <person name="Lozovsky E."/>
            <person name="Lu J."/>
            <person name="Luo M."/>
            <person name="Machado C.A."/>
            <person name="Makalowski W."/>
            <person name="Marzo M."/>
            <person name="Matsuda M."/>
            <person name="Matzkin L."/>
            <person name="McAllister B."/>
            <person name="McBride C.S."/>
            <person name="McKernan B."/>
            <person name="McKernan K."/>
            <person name="Mendez-Lago M."/>
            <person name="Minx P."/>
            <person name="Mollenhauer M.U."/>
            <person name="Montooth K."/>
            <person name="Mount S.M."/>
            <person name="Mu X."/>
            <person name="Myers E."/>
            <person name="Negre B."/>
            <person name="Newfeld S."/>
            <person name="Nielsen R."/>
            <person name="Noor M.A."/>
            <person name="O'Grady P."/>
            <person name="Pachter L."/>
            <person name="Papaceit M."/>
            <person name="Parisi M.J."/>
            <person name="Parisi M."/>
            <person name="Parts L."/>
            <person name="Pedersen J.S."/>
            <person name="Pesole G."/>
            <person name="Phillippy A.M."/>
            <person name="Ponting C.P."/>
            <person name="Pop M."/>
            <person name="Porcelli D."/>
            <person name="Powell J.R."/>
            <person name="Prohaska S."/>
            <person name="Pruitt K."/>
            <person name="Puig M."/>
            <person name="Quesneville H."/>
            <person name="Ram K.R."/>
            <person name="Rand D."/>
            <person name="Rasmussen M.D."/>
            <person name="Reed L.K."/>
            <person name="Reenan R."/>
            <person name="Reily A."/>
            <person name="Remington K.A."/>
            <person name="Rieger T.T."/>
            <person name="Ritchie M.G."/>
            <person name="Robin C."/>
            <person name="Rogers Y.H."/>
            <person name="Rohde C."/>
            <person name="Rozas J."/>
            <person name="Rubenfield M.J."/>
            <person name="Ruiz A."/>
            <person name="Russo S."/>
            <person name="Salzberg S.L."/>
            <person name="Sanchez-Gracia A."/>
            <person name="Saranga D.J."/>
            <person name="Sato H."/>
            <person name="Schaeffer S.W."/>
            <person name="Schatz M.C."/>
            <person name="Schlenke T."/>
            <person name="Schwartz R."/>
            <person name="Segarra C."/>
            <person name="Singh R.S."/>
            <person name="Sirot L."/>
            <person name="Sirota M."/>
            <person name="Sisneros N.B."/>
            <person name="Smith C.D."/>
            <person name="Smith T.F."/>
            <person name="Spieth J."/>
            <person name="Stage D.E."/>
            <person name="Stark A."/>
            <person name="Stephan W."/>
            <person name="Strausberg R.L."/>
            <person name="Strempel S."/>
            <person name="Sturgill D."/>
            <person name="Sutton G."/>
            <person name="Sutton G.G."/>
            <person name="Tao W."/>
            <person name="Teichmann S."/>
            <person name="Tobari Y.N."/>
            <person name="Tomimura Y."/>
            <person name="Tsolas J.M."/>
            <person name="Valente V.L."/>
            <person name="Venter E."/>
            <person name="Venter J.C."/>
            <person name="Vicario S."/>
            <person name="Vieira F.G."/>
            <person name="Vilella A.J."/>
            <person name="Villasante A."/>
            <person name="Walenz B."/>
            <person name="Wang J."/>
            <person name="Wasserman M."/>
            <person name="Watts T."/>
            <person name="Wilson D."/>
            <person name="Wilson R.K."/>
            <person name="Wing R.A."/>
            <person name="Wolfner M.F."/>
            <person name="Wong A."/>
            <person name="Wong G.K."/>
            <person name="Wu C.I."/>
            <person name="Wu G."/>
            <person name="Yamamoto D."/>
            <person name="Yang H.P."/>
            <person name="Yang S.P."/>
            <person name="Yorke J.A."/>
            <person name="Yoshida K."/>
            <person name="Zdobnov E."/>
            <person name="Zhang P."/>
            <person name="Zhang Y."/>
            <person name="Zimin A.V."/>
            <person name="Baldwin J."/>
            <person name="Abdouelleil A."/>
            <person name="Abdulkadir J."/>
            <person name="Abebe A."/>
            <person name="Abera B."/>
            <person name="Abreu J."/>
            <person name="Acer S.C."/>
            <person name="Aftuck L."/>
            <person name="Alexander A."/>
            <person name="An P."/>
            <person name="Anderson E."/>
            <person name="Anderson S."/>
            <person name="Arachi H."/>
            <person name="Azer M."/>
            <person name="Bachantsang P."/>
            <person name="Barry A."/>
            <person name="Bayul T."/>
            <person name="Berlin A."/>
            <person name="Bessette D."/>
            <person name="Bloom T."/>
            <person name="Blye J."/>
            <person name="Boguslavskiy L."/>
            <person name="Bonnet C."/>
            <person name="Boukhgalter B."/>
            <person name="Bourzgui I."/>
            <person name="Brown A."/>
            <person name="Cahill P."/>
            <person name="Channer S."/>
            <person name="Cheshatsang Y."/>
            <person name="Chuda L."/>
            <person name="Citroen M."/>
            <person name="Collymore A."/>
            <person name="Cooke P."/>
            <person name="Costello M."/>
            <person name="D'Aco K."/>
            <person name="Daza R."/>
            <person name="De Haan G."/>
            <person name="DeGray S."/>
            <person name="DeMaso C."/>
            <person name="Dhargay N."/>
            <person name="Dooley K."/>
            <person name="Dooley E."/>
            <person name="Doricent M."/>
            <person name="Dorje P."/>
            <person name="Dorjee K."/>
            <person name="Dupes A."/>
            <person name="Elong R."/>
            <person name="Falk J."/>
            <person name="Farina A."/>
            <person name="Faro S."/>
            <person name="Ferguson D."/>
            <person name="Fisher S."/>
            <person name="Foley C.D."/>
            <person name="Franke A."/>
            <person name="Friedrich D."/>
            <person name="Gadbois L."/>
            <person name="Gearin G."/>
            <person name="Gearin C.R."/>
            <person name="Giannoukos G."/>
            <person name="Goode T."/>
            <person name="Graham J."/>
            <person name="Grandbois E."/>
            <person name="Grewal S."/>
            <person name="Gyaltsen K."/>
            <person name="Hafez N."/>
            <person name="Hagos B."/>
            <person name="Hall J."/>
            <person name="Henson C."/>
            <person name="Hollinger A."/>
            <person name="Honan T."/>
            <person name="Huard M.D."/>
            <person name="Hughes L."/>
            <person name="Hurhula B."/>
            <person name="Husby M.E."/>
            <person name="Kamat A."/>
            <person name="Kanga B."/>
            <person name="Kashin S."/>
            <person name="Khazanovich D."/>
            <person name="Kisner P."/>
            <person name="Lance K."/>
            <person name="Lara M."/>
            <person name="Lee W."/>
            <person name="Lennon N."/>
            <person name="Letendre F."/>
            <person name="LeVine R."/>
            <person name="Lipovsky A."/>
            <person name="Liu X."/>
            <person name="Liu J."/>
            <person name="Liu S."/>
            <person name="Lokyitsang T."/>
            <person name="Lokyitsang Y."/>
            <person name="Lubonja R."/>
            <person name="Lui A."/>
            <person name="MacDonald P."/>
            <person name="Magnisalis V."/>
            <person name="Maru K."/>
            <person name="Matthews C."/>
            <person name="McCusker W."/>
            <person name="McDonough S."/>
            <person name="Mehta T."/>
            <person name="Meldrim J."/>
            <person name="Meneus L."/>
            <person name="Mihai O."/>
            <person name="Mihalev A."/>
            <person name="Mihova T."/>
            <person name="Mittelman R."/>
            <person name="Mlenga V."/>
            <person name="Montmayeur A."/>
            <person name="Mulrain L."/>
            <person name="Navidi A."/>
            <person name="Naylor J."/>
            <person name="Negash T."/>
            <person name="Nguyen T."/>
            <person name="Nguyen N."/>
            <person name="Nicol R."/>
            <person name="Norbu C."/>
            <person name="Norbu N."/>
            <person name="Novod N."/>
            <person name="O'Neill B."/>
            <person name="Osman S."/>
            <person name="Markiewicz E."/>
            <person name="Oyono O.L."/>
            <person name="Patti C."/>
            <person name="Phunkhang P."/>
            <person name="Pierre F."/>
            <person name="Priest M."/>
            <person name="Raghuraman S."/>
            <person name="Rege F."/>
            <person name="Reyes R."/>
            <person name="Rise C."/>
            <person name="Rogov P."/>
            <person name="Ross K."/>
            <person name="Ryan E."/>
            <person name="Settipalli S."/>
            <person name="Shea T."/>
            <person name="Sherpa N."/>
            <person name="Shi L."/>
            <person name="Shih D."/>
            <person name="Sparrow T."/>
            <person name="Spaulding J."/>
            <person name="Stalker J."/>
            <person name="Stange-Thomann N."/>
            <person name="Stavropoulos S."/>
            <person name="Stone C."/>
            <person name="Strader C."/>
            <person name="Tesfaye S."/>
            <person name="Thomson T."/>
            <person name="Thoulutsang Y."/>
            <person name="Thoulutsang D."/>
            <person name="Topham K."/>
            <person name="Topping I."/>
            <person name="Tsamla T."/>
            <person name="Vassiliev H."/>
            <person name="Vo A."/>
            <person name="Wangchuk T."/>
            <person name="Wangdi T."/>
            <person name="Weiand M."/>
            <person name="Wilkinson J."/>
            <person name="Wilson A."/>
            <person name="Yadav S."/>
            <person name="Young G."/>
            <person name="Yu Q."/>
            <person name="Zembek L."/>
            <person name="Zhong D."/>
            <person name="Zimmer A."/>
            <person name="Zwirko Z."/>
            <person name="Jaffe D.B."/>
            <person name="Alvarez P."/>
            <person name="Brockman W."/>
            <person name="Butler J."/>
            <person name="Chin C."/>
            <person name="Gnerre S."/>
            <person name="Grabherr M."/>
            <person name="Kleber M."/>
            <person name="Mauceli E."/>
            <person name="MacCallum I."/>
        </authorList>
    </citation>
    <scope>NUCLEOTIDE SEQUENCE [LARGE SCALE GENOMIC DNA]</scope>
    <source>
        <strain evidence="4">Tucson 15287-2541.00</strain>
    </source>
</reference>
<feature type="compositionally biased region" description="Low complexity" evidence="2">
    <location>
        <begin position="266"/>
        <end position="278"/>
    </location>
</feature>
<keyword evidence="4" id="KW-1185">Reference proteome</keyword>
<dbReference type="HOGENOM" id="CLU_361412_0_0_1"/>
<evidence type="ECO:0000313" key="3">
    <source>
        <dbReference type="EMBL" id="EDW00164.1"/>
    </source>
</evidence>
<feature type="compositionally biased region" description="Low complexity" evidence="2">
    <location>
        <begin position="410"/>
        <end position="424"/>
    </location>
</feature>
<evidence type="ECO:0000313" key="4">
    <source>
        <dbReference type="Proteomes" id="UP000001070"/>
    </source>
</evidence>
<feature type="region of interest" description="Disordered" evidence="2">
    <location>
        <begin position="729"/>
        <end position="750"/>
    </location>
</feature>
<dbReference type="PhylomeDB" id="B4JKR1"/>
<sequence>MSLEKSKFFAGARGLETNVFHGSMALGAGGEGAFARYGAIMRNQLAAEPPRNIGKRRLQQPKKATAAATKMPIGLDELTKKIAVGARNPPATSANGIKRVAKRAQATTTTNTTTAAAASAATKVNAMASNQRNRRHNRNEAIGTKCNSSNTPANRDSCSRRRIEAAMPTKWLLLPQSNFRQSSESSLDTMHNAKTATSNQQMQQLCVKTSWPNLNTKTSSKHQQQQLLVSKQSRVFLVPSQRILLADELKQAQLSQLQPKRKRSLRQQQQQQQRQQQQQQQASKTLLLQTDGVKQMASVDNSEISALSTNCTNISNGTTIGISGSSSGSGNWSKSQSYDTPLVVAGINKSLKLTSTVIQIMPDATPAATVAAKRQTKTQQQQAQPQPQQLLPKRLPVKQQSKQMKETHLQHQQHQQQQQQAQKTKATTKVATAAAAAVMSKIIRVDQHKVPKTVEDGIDISYQYFVNTSATRGRKPPIVRYLYRPMVRRLNPATAATTGRRSNKKAQSTQSTTTDEEEEQEQEQQQQLKQQSPANSNSDVKFDSETETEMEMETPNPPPIVVNAKYLPFVKQLKNHPMPPMQQRSKRTDVAQWQRLQQQLQQQQQHQQLQLQHQQQQQPQQMQVLQDQQQLIQRQQQLIEMQRQQLLLAEEHKQQLIPRPVLIDYQPTVTRLTAVGGASICFHAPIRVSAGAANAATATVAAEATESPRIAAVTYEDVETGIQLGNSDSNNNSCCQKQSNSDNSNSNSKRVCDLAASKKKLKCKSHPSKKKSRT</sequence>
<gene>
    <name evidence="3" type="primary">Dgri\GH12719</name>
    <name evidence="3" type="ORF">Dgri_GH12719</name>
</gene>
<feature type="region of interest" description="Disordered" evidence="2">
    <location>
        <begin position="492"/>
        <end position="561"/>
    </location>
</feature>
<evidence type="ECO:0000256" key="1">
    <source>
        <dbReference type="SAM" id="Coils"/>
    </source>
</evidence>
<dbReference type="EMBL" id="CH916370">
    <property type="protein sequence ID" value="EDW00164.1"/>
    <property type="molecule type" value="Genomic_DNA"/>
</dbReference>
<dbReference type="Proteomes" id="UP000001070">
    <property type="component" value="Unassembled WGS sequence"/>
</dbReference>